<comment type="function">
    <text evidence="1">Plays a role in transport between endoplasmic reticulum and Golgi.</text>
</comment>
<keyword evidence="1" id="KW-0813">Transport</keyword>
<dbReference type="STRING" id="75743.A0A401NYJ0"/>
<keyword evidence="1" id="KW-0812">Transmembrane</keyword>
<protein>
    <recommendedName>
        <fullName evidence="1">Endoplasmic reticulum-Golgi intermediate compartment protein</fullName>
    </recommendedName>
</protein>
<keyword evidence="1" id="KW-0931">ER-Golgi transport</keyword>
<evidence type="ECO:0000313" key="4">
    <source>
        <dbReference type="Proteomes" id="UP000288216"/>
    </source>
</evidence>
<dbReference type="PANTHER" id="PTHR10984">
    <property type="entry name" value="ENDOPLASMIC RETICULUM-GOLGI INTERMEDIATE COMPARTMENT PROTEIN"/>
    <property type="match status" value="1"/>
</dbReference>
<dbReference type="InterPro" id="IPR045888">
    <property type="entry name" value="Erv"/>
</dbReference>
<keyword evidence="1" id="KW-1133">Transmembrane helix</keyword>
<evidence type="ECO:0000313" key="3">
    <source>
        <dbReference type="EMBL" id="GCB65924.1"/>
    </source>
</evidence>
<organism evidence="3 4">
    <name type="scientific">Scyliorhinus torazame</name>
    <name type="common">Cloudy catshark</name>
    <name type="synonym">Catulus torazame</name>
    <dbReference type="NCBI Taxonomy" id="75743"/>
    <lineage>
        <taxon>Eukaryota</taxon>
        <taxon>Metazoa</taxon>
        <taxon>Chordata</taxon>
        <taxon>Craniata</taxon>
        <taxon>Vertebrata</taxon>
        <taxon>Chondrichthyes</taxon>
        <taxon>Elasmobranchii</taxon>
        <taxon>Galeomorphii</taxon>
        <taxon>Galeoidea</taxon>
        <taxon>Carcharhiniformes</taxon>
        <taxon>Scyliorhinidae</taxon>
        <taxon>Scyliorhinus</taxon>
    </lineage>
</organism>
<evidence type="ECO:0000256" key="1">
    <source>
        <dbReference type="RuleBase" id="RU369013"/>
    </source>
</evidence>
<dbReference type="GO" id="GO:0000139">
    <property type="term" value="C:Golgi membrane"/>
    <property type="evidence" value="ECO:0007669"/>
    <property type="project" value="UniProtKB-SubCell"/>
</dbReference>
<keyword evidence="1" id="KW-0472">Membrane</keyword>
<dbReference type="EMBL" id="BFAA01005610">
    <property type="protein sequence ID" value="GCB65924.1"/>
    <property type="molecule type" value="Genomic_DNA"/>
</dbReference>
<dbReference type="GO" id="GO:0005789">
    <property type="term" value="C:endoplasmic reticulum membrane"/>
    <property type="evidence" value="ECO:0007669"/>
    <property type="project" value="UniProtKB-SubCell"/>
</dbReference>
<keyword evidence="1" id="KW-0333">Golgi apparatus</keyword>
<dbReference type="Pfam" id="PF07970">
    <property type="entry name" value="COPIIcoated_ERV"/>
    <property type="match status" value="1"/>
</dbReference>
<dbReference type="GO" id="GO:0030134">
    <property type="term" value="C:COPII-coated ER to Golgi transport vesicle"/>
    <property type="evidence" value="ECO:0007669"/>
    <property type="project" value="TreeGrafter"/>
</dbReference>
<dbReference type="OrthoDB" id="5541786at2759"/>
<dbReference type="GO" id="GO:0006890">
    <property type="term" value="P:retrograde vesicle-mediated transport, Golgi to endoplasmic reticulum"/>
    <property type="evidence" value="ECO:0007669"/>
    <property type="project" value="TreeGrafter"/>
</dbReference>
<dbReference type="Proteomes" id="UP000288216">
    <property type="component" value="Unassembled WGS sequence"/>
</dbReference>
<keyword evidence="1" id="KW-0256">Endoplasmic reticulum</keyword>
<dbReference type="AlphaFoldDB" id="A0A401NYJ0"/>
<keyword evidence="4" id="KW-1185">Reference proteome</keyword>
<dbReference type="GO" id="GO:0006888">
    <property type="term" value="P:endoplasmic reticulum to Golgi vesicle-mediated transport"/>
    <property type="evidence" value="ECO:0007669"/>
    <property type="project" value="UniProtKB-UniRule"/>
</dbReference>
<comment type="similarity">
    <text evidence="1">Belongs to the ERGIC family.</text>
</comment>
<dbReference type="InterPro" id="IPR012936">
    <property type="entry name" value="Erv_C"/>
</dbReference>
<accession>A0A401NYJ0</accession>
<dbReference type="GO" id="GO:0033116">
    <property type="term" value="C:endoplasmic reticulum-Golgi intermediate compartment membrane"/>
    <property type="evidence" value="ECO:0007669"/>
    <property type="project" value="UniProtKB-SubCell"/>
</dbReference>
<evidence type="ECO:0000259" key="2">
    <source>
        <dbReference type="Pfam" id="PF07970"/>
    </source>
</evidence>
<feature type="transmembrane region" description="Helical" evidence="1">
    <location>
        <begin position="234"/>
        <end position="259"/>
    </location>
</feature>
<feature type="domain" description="Endoplasmic reticulum vesicle transporter C-terminal" evidence="2">
    <location>
        <begin position="85"/>
        <end position="248"/>
    </location>
</feature>
<comment type="subcellular location">
    <subcellularLocation>
        <location evidence="1">Endoplasmic reticulum membrane</location>
        <topology evidence="1">Multi-pass membrane protein</topology>
    </subcellularLocation>
    <subcellularLocation>
        <location evidence="1">Endoplasmic reticulum-Golgi intermediate compartment membrane</location>
        <topology evidence="1">Multi-pass membrane protein</topology>
    </subcellularLocation>
    <subcellularLocation>
        <location evidence="1">Golgi apparatus membrane</location>
        <topology evidence="1">Multi-pass membrane protein</topology>
    </subcellularLocation>
</comment>
<reference evidence="3 4" key="1">
    <citation type="journal article" date="2018" name="Nat. Ecol. Evol.">
        <title>Shark genomes provide insights into elasmobranch evolution and the origin of vertebrates.</title>
        <authorList>
            <person name="Hara Y"/>
            <person name="Yamaguchi K"/>
            <person name="Onimaru K"/>
            <person name="Kadota M"/>
            <person name="Koyanagi M"/>
            <person name="Keeley SD"/>
            <person name="Tatsumi K"/>
            <person name="Tanaka K"/>
            <person name="Motone F"/>
            <person name="Kageyama Y"/>
            <person name="Nozu R"/>
            <person name="Adachi N"/>
            <person name="Nishimura O"/>
            <person name="Nakagawa R"/>
            <person name="Tanegashima C"/>
            <person name="Kiyatake I"/>
            <person name="Matsumoto R"/>
            <person name="Murakumo K"/>
            <person name="Nishida K"/>
            <person name="Terakita A"/>
            <person name="Kuratani S"/>
            <person name="Sato K"/>
            <person name="Hyodo S Kuraku.S."/>
        </authorList>
    </citation>
    <scope>NUCLEOTIDE SEQUENCE [LARGE SCALE GENOMIC DNA]</scope>
</reference>
<proteinExistence type="inferred from homology"/>
<sequence>MKCEYIGADMIDQTEARVGESGDLQYEPTYFELLSKEKAWQRMMQNIRQQLNKEHNMLESLIKSSFNGTAATKSPRVVDSTYPLNACRIHGSMKLNKVAGNFHILAGKPYDLPFGHAHVLATNDPQVYNFSHRIDHLSFGEPSPGLIHPLDGSEKITETNMYTFQYFLVVVATEINTYKFSTNTHQYSVTEKEKKLTGQKRHEIPGILLKYDINSIKILISEEGMPTGQFLIRLYGIIGGIFSTAGLLHNICGFIINLLCCQCKPREQVQSHTKEGLNFSCQRWKRQTTSA</sequence>
<comment type="caution">
    <text evidence="1">Lacks conserved residue(s) required for the propagation of feature annotation.</text>
</comment>
<dbReference type="OMA" id="FSHRIYK"/>
<gene>
    <name evidence="3" type="ORF">scyTo_0011931</name>
</gene>
<dbReference type="PANTHER" id="PTHR10984:SF30">
    <property type="entry name" value="ENDOPLASMIC RETICULUM-GOLGI INTERMEDIATE COMPARTMENT PROTEIN 2"/>
    <property type="match status" value="1"/>
</dbReference>
<comment type="caution">
    <text evidence="3">The sequence shown here is derived from an EMBL/GenBank/DDBJ whole genome shotgun (WGS) entry which is preliminary data.</text>
</comment>
<name>A0A401NYJ0_SCYTO</name>